<accession>A0A368L0J7</accession>
<dbReference type="RefSeq" id="WP_114403231.1">
    <property type="nucleotide sequence ID" value="NZ_QPGB01000004.1"/>
</dbReference>
<dbReference type="InterPro" id="IPR010987">
    <property type="entry name" value="Glutathione-S-Trfase_C-like"/>
</dbReference>
<dbReference type="SUPFAM" id="SSF47616">
    <property type="entry name" value="GST C-terminal domain-like"/>
    <property type="match status" value="1"/>
</dbReference>
<evidence type="ECO:0000259" key="3">
    <source>
        <dbReference type="PROSITE" id="PS50405"/>
    </source>
</evidence>
<evidence type="ECO:0000256" key="1">
    <source>
        <dbReference type="ARBA" id="ARBA00010007"/>
    </source>
</evidence>
<evidence type="ECO:0000259" key="2">
    <source>
        <dbReference type="PROSITE" id="PS50404"/>
    </source>
</evidence>
<feature type="domain" description="GST C-terminal" evidence="3">
    <location>
        <begin position="88"/>
        <end position="215"/>
    </location>
</feature>
<dbReference type="InterPro" id="IPR004045">
    <property type="entry name" value="Glutathione_S-Trfase_N"/>
</dbReference>
<dbReference type="SFLD" id="SFLDS00019">
    <property type="entry name" value="Glutathione_Transferase_(cytos"/>
    <property type="match status" value="1"/>
</dbReference>
<sequence>MDRLYTYFRSSAAYRVRIALNIKNLPYEAIPVHLVRAGGQQFSPAYRARNPEARVPAWETTQGVLTQSLAIMEYLEEVFPHPSLLPGDAWQRAQIRAFCQVIACDIHPLNNTGVLNYQRAQPGFTQAAQTAWIHHWILRGLQALETRLAGQAQQPYCFGPAPTMADCCLIPQIFNALRYDCPLETVPQLVRIYQHAMTNPIFINASPAQQPDAET</sequence>
<dbReference type="NCBIfam" id="TIGR01262">
    <property type="entry name" value="maiA"/>
    <property type="match status" value="1"/>
</dbReference>
<name>A0A368L0J7_9BURK</name>
<comment type="caution">
    <text evidence="4">The sequence shown here is derived from an EMBL/GenBank/DDBJ whole genome shotgun (WGS) entry which is preliminary data.</text>
</comment>
<comment type="similarity">
    <text evidence="1">Belongs to the GST superfamily. Zeta family.</text>
</comment>
<dbReference type="GO" id="GO:0016034">
    <property type="term" value="F:maleylacetoacetate isomerase activity"/>
    <property type="evidence" value="ECO:0007669"/>
    <property type="project" value="UniProtKB-EC"/>
</dbReference>
<evidence type="ECO:0000313" key="4">
    <source>
        <dbReference type="EMBL" id="RCS57090.1"/>
    </source>
</evidence>
<dbReference type="InterPro" id="IPR036282">
    <property type="entry name" value="Glutathione-S-Trfase_C_sf"/>
</dbReference>
<gene>
    <name evidence="4" type="primary">maiA</name>
    <name evidence="4" type="ORF">DU000_09815</name>
</gene>
<dbReference type="PANTHER" id="PTHR42673:SF21">
    <property type="entry name" value="GLUTATHIONE S-TRANSFERASE YFCF"/>
    <property type="match status" value="1"/>
</dbReference>
<dbReference type="PANTHER" id="PTHR42673">
    <property type="entry name" value="MALEYLACETOACETATE ISOMERASE"/>
    <property type="match status" value="1"/>
</dbReference>
<dbReference type="CDD" id="cd03042">
    <property type="entry name" value="GST_N_Zeta"/>
    <property type="match status" value="1"/>
</dbReference>
<dbReference type="EC" id="5.2.1.2" evidence="4"/>
<dbReference type="Gene3D" id="3.40.30.10">
    <property type="entry name" value="Glutaredoxin"/>
    <property type="match status" value="1"/>
</dbReference>
<dbReference type="GO" id="GO:0006559">
    <property type="term" value="P:L-phenylalanine catabolic process"/>
    <property type="evidence" value="ECO:0007669"/>
    <property type="project" value="TreeGrafter"/>
</dbReference>
<dbReference type="EMBL" id="QPGB01000004">
    <property type="protein sequence ID" value="RCS57090.1"/>
    <property type="molecule type" value="Genomic_DNA"/>
</dbReference>
<dbReference type="Proteomes" id="UP000252357">
    <property type="component" value="Unassembled WGS sequence"/>
</dbReference>
<dbReference type="SFLD" id="SFLDG00358">
    <property type="entry name" value="Main_(cytGST)"/>
    <property type="match status" value="1"/>
</dbReference>
<dbReference type="InterPro" id="IPR034333">
    <property type="entry name" value="GST_Zeta_N"/>
</dbReference>
<feature type="domain" description="GST N-terminal" evidence="2">
    <location>
        <begin position="1"/>
        <end position="83"/>
    </location>
</feature>
<dbReference type="OrthoDB" id="509852at2"/>
<dbReference type="CDD" id="cd03191">
    <property type="entry name" value="GST_C_Zeta"/>
    <property type="match status" value="1"/>
</dbReference>
<dbReference type="InterPro" id="IPR040079">
    <property type="entry name" value="Glutathione_S-Trfase"/>
</dbReference>
<protein>
    <submittedName>
        <fullName evidence="4">Maleylacetoacetate isomerase</fullName>
        <ecNumber evidence="4">5.2.1.2</ecNumber>
    </submittedName>
</protein>
<reference evidence="4 5" key="1">
    <citation type="journal article" date="2018" name="Int. J. Syst. Evol. Microbiol.">
        <title>Parvibium lacunae gen. nov., sp. nov., a new member of the family Alcaligenaceae isolated from a freshwater pond.</title>
        <authorList>
            <person name="Chen W.M."/>
            <person name="Xie P.B."/>
            <person name="Hsu M.Y."/>
            <person name="Sheu S.Y."/>
        </authorList>
    </citation>
    <scope>NUCLEOTIDE SEQUENCE [LARGE SCALE GENOMIC DNA]</scope>
    <source>
        <strain evidence="4 5">KMB9</strain>
    </source>
</reference>
<dbReference type="GO" id="GO:0004364">
    <property type="term" value="F:glutathione transferase activity"/>
    <property type="evidence" value="ECO:0007669"/>
    <property type="project" value="TreeGrafter"/>
</dbReference>
<keyword evidence="5" id="KW-1185">Reference proteome</keyword>
<dbReference type="InterPro" id="IPR036249">
    <property type="entry name" value="Thioredoxin-like_sf"/>
</dbReference>
<proteinExistence type="inferred from homology"/>
<dbReference type="AlphaFoldDB" id="A0A368L0J7"/>
<dbReference type="GO" id="GO:0006749">
    <property type="term" value="P:glutathione metabolic process"/>
    <property type="evidence" value="ECO:0007669"/>
    <property type="project" value="TreeGrafter"/>
</dbReference>
<dbReference type="PROSITE" id="PS50404">
    <property type="entry name" value="GST_NTER"/>
    <property type="match status" value="1"/>
</dbReference>
<evidence type="ECO:0000313" key="5">
    <source>
        <dbReference type="Proteomes" id="UP000252357"/>
    </source>
</evidence>
<dbReference type="SUPFAM" id="SSF52833">
    <property type="entry name" value="Thioredoxin-like"/>
    <property type="match status" value="1"/>
</dbReference>
<dbReference type="PROSITE" id="PS50405">
    <property type="entry name" value="GST_CTER"/>
    <property type="match status" value="1"/>
</dbReference>
<dbReference type="Pfam" id="PF13410">
    <property type="entry name" value="GST_C_2"/>
    <property type="match status" value="1"/>
</dbReference>
<dbReference type="Pfam" id="PF13417">
    <property type="entry name" value="GST_N_3"/>
    <property type="match status" value="1"/>
</dbReference>
<organism evidence="4 5">
    <name type="scientific">Parvibium lacunae</name>
    <dbReference type="NCBI Taxonomy" id="1888893"/>
    <lineage>
        <taxon>Bacteria</taxon>
        <taxon>Pseudomonadati</taxon>
        <taxon>Pseudomonadota</taxon>
        <taxon>Betaproteobacteria</taxon>
        <taxon>Burkholderiales</taxon>
        <taxon>Alcaligenaceae</taxon>
        <taxon>Parvibium</taxon>
    </lineage>
</organism>
<dbReference type="InterPro" id="IPR005955">
    <property type="entry name" value="GST_Zeta"/>
</dbReference>
<dbReference type="InterPro" id="IPR034330">
    <property type="entry name" value="GST_Zeta_C"/>
</dbReference>
<dbReference type="Gene3D" id="1.20.1050.10">
    <property type="match status" value="1"/>
</dbReference>
<dbReference type="GO" id="GO:0005737">
    <property type="term" value="C:cytoplasm"/>
    <property type="evidence" value="ECO:0007669"/>
    <property type="project" value="InterPro"/>
</dbReference>
<keyword evidence="4" id="KW-0413">Isomerase</keyword>